<sequence>MDDWDKFYFWFKFKDWLGVISLIILWLVLEFGMPILVIWLCAKYIFHII</sequence>
<dbReference type="EMBL" id="CAKD01000021">
    <property type="protein sequence ID" value="CCI85331.1"/>
    <property type="molecule type" value="Genomic_DNA"/>
</dbReference>
<evidence type="ECO:0000313" key="3">
    <source>
        <dbReference type="Proteomes" id="UP000009311"/>
    </source>
</evidence>
<dbReference type="Proteomes" id="UP000009311">
    <property type="component" value="Unassembled WGS sequence"/>
</dbReference>
<feature type="transmembrane region" description="Helical" evidence="1">
    <location>
        <begin position="16"/>
        <end position="42"/>
    </location>
</feature>
<keyword evidence="1" id="KW-0472">Membrane</keyword>
<reference evidence="2 3" key="1">
    <citation type="submission" date="2012-06" db="EMBL/GenBank/DDBJ databases">
        <title>Draft Genome Sequence of Lactobacillus pasteurii CRBIP 24.76T.</title>
        <authorList>
            <person name="Cousin S."/>
            <person name="Bouchier C."/>
            <person name="Loux V."/>
            <person name="Ma L."/>
            <person name="Creno S."/>
            <person name="Bizet C."/>
            <person name="Clermont D."/>
        </authorList>
    </citation>
    <scope>NUCLEOTIDE SEQUENCE [LARGE SCALE GENOMIC DNA]</scope>
    <source>
        <strain evidence="3">CRBIP 24.76T</strain>
    </source>
</reference>
<evidence type="ECO:0000256" key="1">
    <source>
        <dbReference type="SAM" id="Phobius"/>
    </source>
</evidence>
<protein>
    <submittedName>
        <fullName evidence="2">Uncharacterized protein</fullName>
    </submittedName>
</protein>
<name>I7LB75_9LACO</name>
<dbReference type="AlphaFoldDB" id="I7LB75"/>
<organism evidence="2 3">
    <name type="scientific">Lactobacillus pasteurii DSM 23907 = CRBIP 24.76</name>
    <dbReference type="NCBI Taxonomy" id="1423790"/>
    <lineage>
        <taxon>Bacteria</taxon>
        <taxon>Bacillati</taxon>
        <taxon>Bacillota</taxon>
        <taxon>Bacilli</taxon>
        <taxon>Lactobacillales</taxon>
        <taxon>Lactobacillaceae</taxon>
        <taxon>Lactobacillus</taxon>
    </lineage>
</organism>
<accession>I7LB75</accession>
<gene>
    <name evidence="2" type="ORF">BN53_04410</name>
</gene>
<proteinExistence type="predicted"/>
<keyword evidence="3" id="KW-1185">Reference proteome</keyword>
<evidence type="ECO:0000313" key="2">
    <source>
        <dbReference type="EMBL" id="CCI85331.1"/>
    </source>
</evidence>
<keyword evidence="1" id="KW-0812">Transmembrane</keyword>
<dbReference type="STRING" id="1423790.BN53_04410"/>
<comment type="caution">
    <text evidence="2">The sequence shown here is derived from an EMBL/GenBank/DDBJ whole genome shotgun (WGS) entry which is preliminary data.</text>
</comment>
<keyword evidence="1" id="KW-1133">Transmembrane helix</keyword>